<dbReference type="KEGG" id="rga:RGR602_CH00527"/>
<dbReference type="HOGENOM" id="CLU_029703_1_0_5"/>
<proteinExistence type="predicted"/>
<protein>
    <submittedName>
        <fullName evidence="1">ATPase domain-containing protein</fullName>
    </submittedName>
</protein>
<gene>
    <name evidence="1" type="ORF">RGR602_CH00527</name>
</gene>
<organism evidence="1 2">
    <name type="scientific">Rhizobium gallicum bv. gallicum R602sp</name>
    <dbReference type="NCBI Taxonomy" id="1041138"/>
    <lineage>
        <taxon>Bacteria</taxon>
        <taxon>Pseudomonadati</taxon>
        <taxon>Pseudomonadota</taxon>
        <taxon>Alphaproteobacteria</taxon>
        <taxon>Hyphomicrobiales</taxon>
        <taxon>Rhizobiaceae</taxon>
        <taxon>Rhizobium/Agrobacterium group</taxon>
        <taxon>Rhizobium</taxon>
    </lineage>
</organism>
<dbReference type="InterPro" id="IPR027417">
    <property type="entry name" value="P-loop_NTPase"/>
</dbReference>
<evidence type="ECO:0000313" key="1">
    <source>
        <dbReference type="EMBL" id="AJD39894.1"/>
    </source>
</evidence>
<dbReference type="AlphaFoldDB" id="A0A0B4WWD8"/>
<keyword evidence="2" id="KW-1185">Reference proteome</keyword>
<accession>A0A0B4WWD8</accession>
<dbReference type="RefSeq" id="WP_039843819.1">
    <property type="nucleotide sequence ID" value="NZ_CP006877.1"/>
</dbReference>
<reference evidence="1 2" key="1">
    <citation type="submission" date="2013-11" db="EMBL/GenBank/DDBJ databases">
        <title>Complete genome sequence of Rhizobium gallicum bv. gallicum R602.</title>
        <authorList>
            <person name="Bustos P."/>
            <person name="Santamaria R.I."/>
            <person name="Lozano L."/>
            <person name="Acosta J.L."/>
            <person name="Ormeno-Orrillo E."/>
            <person name="Rogel M.A."/>
            <person name="Romero D."/>
            <person name="Cevallos M.A."/>
            <person name="Martinez-Romero E."/>
            <person name="Gonzalez V."/>
        </authorList>
    </citation>
    <scope>NUCLEOTIDE SEQUENCE [LARGE SCALE GENOMIC DNA]</scope>
    <source>
        <strain evidence="1 2">R602</strain>
    </source>
</reference>
<dbReference type="Gene3D" id="3.40.50.300">
    <property type="entry name" value="P-loop containing nucleotide triphosphate hydrolases"/>
    <property type="match status" value="1"/>
</dbReference>
<dbReference type="EMBL" id="CP006877">
    <property type="protein sequence ID" value="AJD39894.1"/>
    <property type="molecule type" value="Genomic_DNA"/>
</dbReference>
<name>A0A0B4WWD8_9HYPH</name>
<evidence type="ECO:0000313" key="2">
    <source>
        <dbReference type="Proteomes" id="UP000031368"/>
    </source>
</evidence>
<dbReference type="Proteomes" id="UP000031368">
    <property type="component" value="Chromosome"/>
</dbReference>
<sequence>MQYSPEQNRQDVVVPLDPRMPMAPASLEETGLEPSFLLRLAAKCAAEQDTITASHLADRMKLPKVLANILIKELVKLAFLEARGLAGEDVRSDIRYTLSTNGFEYARAASRQSQYVGPAPVSLDAFCRQVGLQSIHDERVTPERLIESLEGLVLSDSLVEKLGPAMNSGLSILLYGPPGNGKTSIAERTSQLFRQTIFVPHAIEVGGHVISFFDEAVHQPVAGADAKPYPKADQRWIECRRPVVKTGGELTLDLLDLTFNEGPNVYEAPVHLKATGGVFIIDDFGRQQVAPQALINRWIVPLERGYDFLTLHTGKKFKVPFDELVVFSTNIAPKDLSDEAGLRRLKYKIFVNNPSRDEYIQIFKSYAGGAAIDLSGIDLNVFYDRKYHGAMLASCYHPKYLLDFVGSYCEFNGMPKVASLDMLERAWEGVFALE</sequence>
<dbReference type="SUPFAM" id="SSF52540">
    <property type="entry name" value="P-loop containing nucleoside triphosphate hydrolases"/>
    <property type="match status" value="1"/>
</dbReference>